<dbReference type="InterPro" id="IPR055170">
    <property type="entry name" value="GFO_IDH_MocA-like_dom"/>
</dbReference>
<accession>F0RQ17</accession>
<reference evidence="5 6" key="1">
    <citation type="submission" date="2011-02" db="EMBL/GenBank/DDBJ databases">
        <title>The complete sequence of plasmid1 of Deinococcus proteolyticus DSM 20540.</title>
        <authorList>
            <consortium name="US DOE Joint Genome Institute (JGI-PGF)"/>
            <person name="Lucas S."/>
            <person name="Copeland A."/>
            <person name="Lapidus A."/>
            <person name="Bruce D."/>
            <person name="Goodwin L."/>
            <person name="Pitluck S."/>
            <person name="Kyrpides N."/>
            <person name="Mavromatis K."/>
            <person name="Pagani I."/>
            <person name="Ivanova N."/>
            <person name="Ovchinnikova G."/>
            <person name="Zeytun A."/>
            <person name="Detter J.C."/>
            <person name="Han C."/>
            <person name="Land M."/>
            <person name="Hauser L."/>
            <person name="Markowitz V."/>
            <person name="Cheng J.-F."/>
            <person name="Hugenholtz P."/>
            <person name="Woyke T."/>
            <person name="Wu D."/>
            <person name="Pukall R."/>
            <person name="Steenblock K."/>
            <person name="Brambilla E."/>
            <person name="Klenk H.-P."/>
            <person name="Eisen J.A."/>
        </authorList>
    </citation>
    <scope>NUCLEOTIDE SEQUENCE [LARGE SCALE GENOMIC DNA]</scope>
    <source>
        <strain evidence="6">ATCC 35074 / DSM 20540 / JCM 6276 / NBRC 101906 / NCIMB 13154 / VKM Ac-1939 / CCM 2703 / MRP</strain>
        <plasmid evidence="6">Plasmid pDEIPR01</plasmid>
    </source>
</reference>
<comment type="similarity">
    <text evidence="1">Belongs to the Gfo/Idh/MocA family.</text>
</comment>
<evidence type="ECO:0000313" key="6">
    <source>
        <dbReference type="Proteomes" id="UP000007718"/>
    </source>
</evidence>
<dbReference type="HOGENOM" id="CLU_023194_5_1_0"/>
<evidence type="ECO:0000313" key="5">
    <source>
        <dbReference type="EMBL" id="ADY27219.1"/>
    </source>
</evidence>
<gene>
    <name evidence="5" type="ordered locus">Deipr_2088</name>
</gene>
<dbReference type="EC" id="1.1.99.28" evidence="5"/>
<geneLocation type="plasmid" evidence="5 6">
    <name>pDEIPR01</name>
</geneLocation>
<name>F0RQ17_DEIPM</name>
<dbReference type="PANTHER" id="PTHR22604">
    <property type="entry name" value="OXIDOREDUCTASES"/>
    <property type="match status" value="1"/>
</dbReference>
<dbReference type="SUPFAM" id="SSF55347">
    <property type="entry name" value="Glyceraldehyde-3-phosphate dehydrogenase-like, C-terminal domain"/>
    <property type="match status" value="1"/>
</dbReference>
<dbReference type="PRINTS" id="PR01775">
    <property type="entry name" value="GLFROXRDTASE"/>
</dbReference>
<dbReference type="Pfam" id="PF01408">
    <property type="entry name" value="GFO_IDH_MocA"/>
    <property type="match status" value="1"/>
</dbReference>
<dbReference type="SUPFAM" id="SSF51735">
    <property type="entry name" value="NAD(P)-binding Rossmann-fold domains"/>
    <property type="match status" value="1"/>
</dbReference>
<dbReference type="AlphaFoldDB" id="F0RQ17"/>
<dbReference type="Gene3D" id="3.30.360.10">
    <property type="entry name" value="Dihydrodipicolinate Reductase, domain 2"/>
    <property type="match status" value="1"/>
</dbReference>
<dbReference type="GO" id="GO:0047061">
    <property type="term" value="F:glucose-fructose oxidoreductase activity"/>
    <property type="evidence" value="ECO:0007669"/>
    <property type="project" value="UniProtKB-EC"/>
</dbReference>
<keyword evidence="5" id="KW-0614">Plasmid</keyword>
<dbReference type="InterPro" id="IPR050984">
    <property type="entry name" value="Gfo/Idh/MocA_domain"/>
</dbReference>
<feature type="domain" description="Gfo/Idh/MocA-like oxidoreductase N-terminal" evidence="3">
    <location>
        <begin position="13"/>
        <end position="134"/>
    </location>
</feature>
<evidence type="ECO:0000259" key="3">
    <source>
        <dbReference type="Pfam" id="PF01408"/>
    </source>
</evidence>
<evidence type="ECO:0000256" key="2">
    <source>
        <dbReference type="ARBA" id="ARBA00023002"/>
    </source>
</evidence>
<dbReference type="Pfam" id="PF22725">
    <property type="entry name" value="GFO_IDH_MocA_C3"/>
    <property type="match status" value="1"/>
</dbReference>
<evidence type="ECO:0000256" key="1">
    <source>
        <dbReference type="ARBA" id="ARBA00010928"/>
    </source>
</evidence>
<dbReference type="RefSeq" id="WP_013622951.1">
    <property type="nucleotide sequence ID" value="NC_015169.1"/>
</dbReference>
<dbReference type="KEGG" id="dpt:Deipr_2088"/>
<keyword evidence="2 5" id="KW-0560">Oxidoreductase</keyword>
<organism evidence="5 6">
    <name type="scientific">Deinococcus proteolyticus (strain ATCC 35074 / DSM 20540 / JCM 6276 / NBRC 101906 / NCIMB 13154 / VKM Ac-1939 / CCM 2703 / MRP)</name>
    <dbReference type="NCBI Taxonomy" id="693977"/>
    <lineage>
        <taxon>Bacteria</taxon>
        <taxon>Thermotogati</taxon>
        <taxon>Deinococcota</taxon>
        <taxon>Deinococci</taxon>
        <taxon>Deinococcales</taxon>
        <taxon>Deinococcaceae</taxon>
        <taxon>Deinococcus</taxon>
    </lineage>
</organism>
<dbReference type="OrthoDB" id="9815825at2"/>
<feature type="domain" description="GFO/IDH/MocA-like oxidoreductase" evidence="4">
    <location>
        <begin position="145"/>
        <end position="264"/>
    </location>
</feature>
<dbReference type="InterPro" id="IPR000683">
    <property type="entry name" value="Gfo/Idh/MocA-like_OxRdtase_N"/>
</dbReference>
<proteinExistence type="inferred from homology"/>
<dbReference type="InterPro" id="IPR008354">
    <property type="entry name" value="Glc-Fru_OxRdtase_bac"/>
</dbReference>
<evidence type="ECO:0000259" key="4">
    <source>
        <dbReference type="Pfam" id="PF22725"/>
    </source>
</evidence>
<dbReference type="Proteomes" id="UP000007718">
    <property type="component" value="Plasmid pDEIPR01"/>
</dbReference>
<dbReference type="PANTHER" id="PTHR22604:SF105">
    <property type="entry name" value="TRANS-1,2-DIHYDROBENZENE-1,2-DIOL DEHYDROGENASE"/>
    <property type="match status" value="1"/>
</dbReference>
<dbReference type="InterPro" id="IPR036291">
    <property type="entry name" value="NAD(P)-bd_dom_sf"/>
</dbReference>
<keyword evidence="6" id="KW-1185">Reference proteome</keyword>
<sequence length="361" mass="39608">MTASSQPQPGRVGYAIVGVGQLTKDELIPAVRESEHAYLAALVTGAEDKPEVSGISPLRPEDIYAYEDFGKLADRDDVQAVYIVLPNALHREYVEQAARMGKHVLCEKPLASTPEDAEAMVQACRDAGVLLMTAYRCQYTPEHWAVRDAVQSGQLGPVRLLNLVHSHVEEDRGAWRLDRKLAGGGPLPDIGLYCLNTARFVLGREPQWVEAALDQPQDDPRFREVERSVSFRLGFAGGVLADCQASYAALDVNALRVLGEQGRAAMDPAFQYSDLCLTVTTAEGRQQPDFPAYDQFSLEMDHFAACIRSGAQPWTPGEEGLQDQRLMAAIYEAARTGKRVTLDAPEGRDVFRGTPPQVPGR</sequence>
<protein>
    <submittedName>
        <fullName evidence="5">Glucose-fructose oxidoreductase</fullName>
        <ecNumber evidence="5">1.1.99.28</ecNumber>
    </submittedName>
</protein>
<dbReference type="Gene3D" id="3.40.50.720">
    <property type="entry name" value="NAD(P)-binding Rossmann-like Domain"/>
    <property type="match status" value="1"/>
</dbReference>
<dbReference type="EMBL" id="CP002537">
    <property type="protein sequence ID" value="ADY27219.1"/>
    <property type="molecule type" value="Genomic_DNA"/>
</dbReference>
<dbReference type="GO" id="GO:0000166">
    <property type="term" value="F:nucleotide binding"/>
    <property type="evidence" value="ECO:0007669"/>
    <property type="project" value="InterPro"/>
</dbReference>